<feature type="domain" description="Novel STAND NTPase 1" evidence="2">
    <location>
        <begin position="5"/>
        <end position="358"/>
    </location>
</feature>
<keyword evidence="1" id="KW-0812">Transmembrane</keyword>
<evidence type="ECO:0000313" key="4">
    <source>
        <dbReference type="Proteomes" id="UP000722336"/>
    </source>
</evidence>
<evidence type="ECO:0000313" key="3">
    <source>
        <dbReference type="EMBL" id="MBV7255852.1"/>
    </source>
</evidence>
<dbReference type="InterPro" id="IPR049052">
    <property type="entry name" value="nSTAND1"/>
</dbReference>
<keyword evidence="3" id="KW-0547">Nucleotide-binding</keyword>
<keyword evidence="3" id="KW-0067">ATP-binding</keyword>
<dbReference type="PROSITE" id="PS00675">
    <property type="entry name" value="SIGMA54_INTERACT_1"/>
    <property type="match status" value="1"/>
</dbReference>
<reference evidence="3 4" key="1">
    <citation type="submission" date="2021-04" db="EMBL/GenBank/DDBJ databases">
        <authorList>
            <person name="Pira H."/>
            <person name="Risdian C."/>
            <person name="Wink J."/>
        </authorList>
    </citation>
    <scope>NUCLEOTIDE SEQUENCE [LARGE SCALE GENOMIC DNA]</scope>
    <source>
        <strain evidence="3 4">WHA3</strain>
    </source>
</reference>
<accession>A0ABS6SBQ6</accession>
<proteinExistence type="predicted"/>
<feature type="transmembrane region" description="Helical" evidence="1">
    <location>
        <begin position="437"/>
        <end position="463"/>
    </location>
</feature>
<keyword evidence="1" id="KW-1133">Transmembrane helix</keyword>
<dbReference type="Proteomes" id="UP000722336">
    <property type="component" value="Unassembled WGS sequence"/>
</dbReference>
<dbReference type="Pfam" id="PF20703">
    <property type="entry name" value="nSTAND1"/>
    <property type="match status" value="1"/>
</dbReference>
<dbReference type="GO" id="GO:0005524">
    <property type="term" value="F:ATP binding"/>
    <property type="evidence" value="ECO:0007669"/>
    <property type="project" value="UniProtKB-KW"/>
</dbReference>
<dbReference type="InterPro" id="IPR025662">
    <property type="entry name" value="Sigma_54_int_dom_ATP-bd_1"/>
</dbReference>
<name>A0ABS6SBQ6_9SPHN</name>
<organism evidence="3 4">
    <name type="scientific">Pacificimonas pallii</name>
    <dbReference type="NCBI Taxonomy" id="2827236"/>
    <lineage>
        <taxon>Bacteria</taxon>
        <taxon>Pseudomonadati</taxon>
        <taxon>Pseudomonadota</taxon>
        <taxon>Alphaproteobacteria</taxon>
        <taxon>Sphingomonadales</taxon>
        <taxon>Sphingosinicellaceae</taxon>
        <taxon>Pacificimonas</taxon>
    </lineage>
</organism>
<keyword evidence="4" id="KW-1185">Reference proteome</keyword>
<keyword evidence="1" id="KW-0472">Membrane</keyword>
<dbReference type="RefSeq" id="WP_218444233.1">
    <property type="nucleotide sequence ID" value="NZ_JAGSPA010000001.1"/>
</dbReference>
<sequence length="657" mass="73622">MTGSPFKFLDAYERTDQDIFFGREEEIARLYRMIGESRVVLVYGESGTGKTSLIQCGLATRLSDTDCFQLFVRRGDDINAALAREIRAEADTPIPPEMSPVDALKSLFLDHLRPMYLIFDQFEELFILGSRDEQEAFFATVADILASDVSCKMIFSLREEYLAQLYRFEEVVPNLFNKRLRVEAMSPGNIEKVITGTTTASDIALERGDETARRIADKIGDERGGVQLAYLQVYLDKLYQEAAGSAGGGPLMFTDASVESTGALGDIMADFVDDRTKALQKQLATSRADMMRRGVRFLLEEFVTVEGTKLPLTRAELLARAPAFEPWLDDAIASLETSRVLRNVDGRYELAHDALAGRIAETRSAARKNALEVKKIVRDRMASAARTGVYLAPEELKAVDVSLRQLDAANQRSLLQLGPEEQAFVKKSKSKDRRRRFILWGGVVAAICTILFFIMTTAAAFLLQEDERLFTNYSNDAISTNAYYQLLYATDQDEVWSVRRNILYQSAAANQRRDTEADTVMNPAFWMELFEAQAAWDSNNDDLAHEMFDVLETELVAALDENPANWDARIRYRALLSRRFQNSAVDADITGQRSIGARLVGFMQEDGFDDDIAGQLAPEWQWDIMSACKSLQENNIVIDECTGVDLSALEIANAEAS</sequence>
<protein>
    <submittedName>
        <fullName evidence="3">ATP-binding protein</fullName>
    </submittedName>
</protein>
<evidence type="ECO:0000256" key="1">
    <source>
        <dbReference type="SAM" id="Phobius"/>
    </source>
</evidence>
<dbReference type="EMBL" id="JAGSPA010000001">
    <property type="protein sequence ID" value="MBV7255852.1"/>
    <property type="molecule type" value="Genomic_DNA"/>
</dbReference>
<gene>
    <name evidence="3" type="ORF">KCG44_03520</name>
</gene>
<evidence type="ECO:0000259" key="2">
    <source>
        <dbReference type="Pfam" id="PF20703"/>
    </source>
</evidence>
<comment type="caution">
    <text evidence="3">The sequence shown here is derived from an EMBL/GenBank/DDBJ whole genome shotgun (WGS) entry which is preliminary data.</text>
</comment>